<sequence length="259" mass="29423">MNKRTSESAPKFVKNSVELWDMLPPNCTKIAEAVCALFMGSDTPVMRKNIGALLPVLVSRNVVKVLITFLVNNNPWYRASGVSFNFKNLEDFYEGEQARDLPHAVELNFLLKEKACASNSACADYTYQADNLGDDPNFVFICWNIMQKREWELDPHAQANMDYQCKVLRLLTRLKMLVKGVKGSTGYKLCRYNKIWALIKEFGTPALFITINPLDINHPLVGILGGIQTYYSMVEAQGRGTLHYHMLIWLKGNPNPQKL</sequence>
<dbReference type="InParanoid" id="F8PHM8"/>
<proteinExistence type="predicted"/>
<feature type="domain" description="Helitron helicase-like" evidence="1">
    <location>
        <begin position="159"/>
        <end position="221"/>
    </location>
</feature>
<reference evidence="4" key="1">
    <citation type="journal article" date="2011" name="Science">
        <title>The plant cell wall-decomposing machinery underlies the functional diversity of forest fungi.</title>
        <authorList>
            <person name="Eastwood D.C."/>
            <person name="Floudas D."/>
            <person name="Binder M."/>
            <person name="Majcherczyk A."/>
            <person name="Schneider P."/>
            <person name="Aerts A."/>
            <person name="Asiegbu F.O."/>
            <person name="Baker S.E."/>
            <person name="Barry K."/>
            <person name="Bendiksby M."/>
            <person name="Blumentritt M."/>
            <person name="Coutinho P.M."/>
            <person name="Cullen D."/>
            <person name="de Vries R.P."/>
            <person name="Gathman A."/>
            <person name="Goodell B."/>
            <person name="Henrissat B."/>
            <person name="Ihrmark K."/>
            <person name="Kauserud H."/>
            <person name="Kohler A."/>
            <person name="LaButti K."/>
            <person name="Lapidus A."/>
            <person name="Lavin J.L."/>
            <person name="Lee Y.-H."/>
            <person name="Lindquist E."/>
            <person name="Lilly W."/>
            <person name="Lucas S."/>
            <person name="Morin E."/>
            <person name="Murat C."/>
            <person name="Oguiza J.A."/>
            <person name="Park J."/>
            <person name="Pisabarro A.G."/>
            <person name="Riley R."/>
            <person name="Rosling A."/>
            <person name="Salamov A."/>
            <person name="Schmidt O."/>
            <person name="Schmutz J."/>
            <person name="Skrede I."/>
            <person name="Stenlid J."/>
            <person name="Wiebenga A."/>
            <person name="Xie X."/>
            <person name="Kuees U."/>
            <person name="Hibbett D.S."/>
            <person name="Hoffmeister D."/>
            <person name="Hoegberg N."/>
            <person name="Martin F."/>
            <person name="Grigoriev I.V."/>
            <person name="Watkinson S.C."/>
        </authorList>
    </citation>
    <scope>NUCLEOTIDE SEQUENCE [LARGE SCALE GENOMIC DNA]</scope>
    <source>
        <strain evidence="4">strain S7.3</strain>
    </source>
</reference>
<dbReference type="Pfam" id="PF20209">
    <property type="entry name" value="DUF6570"/>
    <property type="match status" value="1"/>
</dbReference>
<dbReference type="Proteomes" id="UP000008063">
    <property type="component" value="Unassembled WGS sequence"/>
</dbReference>
<evidence type="ECO:0000313" key="3">
    <source>
        <dbReference type="EMBL" id="EGO05025.1"/>
    </source>
</evidence>
<dbReference type="EMBL" id="GL945474">
    <property type="protein sequence ID" value="EGO05025.1"/>
    <property type="molecule type" value="Genomic_DNA"/>
</dbReference>
<dbReference type="HOGENOM" id="CLU_1074269_0_0_1"/>
<dbReference type="InterPro" id="IPR025476">
    <property type="entry name" value="Helitron_helicase-like"/>
</dbReference>
<dbReference type="AlphaFoldDB" id="F8PHM8"/>
<protein>
    <submittedName>
        <fullName evidence="3">Uncharacterized protein</fullName>
    </submittedName>
</protein>
<dbReference type="OrthoDB" id="2692896at2759"/>
<name>F8PHM8_SERL3</name>
<evidence type="ECO:0000259" key="1">
    <source>
        <dbReference type="Pfam" id="PF14214"/>
    </source>
</evidence>
<gene>
    <name evidence="3" type="ORF">SERLA73DRAFT_149306</name>
</gene>
<accession>F8PHM8</accession>
<evidence type="ECO:0000259" key="2">
    <source>
        <dbReference type="Pfam" id="PF20209"/>
    </source>
</evidence>
<evidence type="ECO:0000313" key="4">
    <source>
        <dbReference type="Proteomes" id="UP000008063"/>
    </source>
</evidence>
<dbReference type="Pfam" id="PF14214">
    <property type="entry name" value="Helitron_like_N"/>
    <property type="match status" value="1"/>
</dbReference>
<keyword evidence="4" id="KW-1185">Reference proteome</keyword>
<dbReference type="STRING" id="936435.F8PHM8"/>
<feature type="domain" description="DUF6570" evidence="2">
    <location>
        <begin position="17"/>
        <end position="89"/>
    </location>
</feature>
<dbReference type="InterPro" id="IPR046700">
    <property type="entry name" value="DUF6570"/>
</dbReference>
<organism evidence="4">
    <name type="scientific">Serpula lacrymans var. lacrymans (strain S7.3)</name>
    <name type="common">Dry rot fungus</name>
    <dbReference type="NCBI Taxonomy" id="936435"/>
    <lineage>
        <taxon>Eukaryota</taxon>
        <taxon>Fungi</taxon>
        <taxon>Dikarya</taxon>
        <taxon>Basidiomycota</taxon>
        <taxon>Agaricomycotina</taxon>
        <taxon>Agaricomycetes</taxon>
        <taxon>Agaricomycetidae</taxon>
        <taxon>Boletales</taxon>
        <taxon>Coniophorineae</taxon>
        <taxon>Serpulaceae</taxon>
        <taxon>Serpula</taxon>
    </lineage>
</organism>